<dbReference type="GO" id="GO:0006887">
    <property type="term" value="P:exocytosis"/>
    <property type="evidence" value="ECO:0007669"/>
    <property type="project" value="UniProtKB-KW"/>
</dbReference>
<feature type="compositionally biased region" description="Polar residues" evidence="8">
    <location>
        <begin position="1"/>
        <end position="10"/>
    </location>
</feature>
<feature type="compositionally biased region" description="Basic and acidic residues" evidence="8">
    <location>
        <begin position="792"/>
        <end position="814"/>
    </location>
</feature>
<dbReference type="SUPFAM" id="SSF74788">
    <property type="entry name" value="Cullin repeat-like"/>
    <property type="match status" value="1"/>
</dbReference>
<gene>
    <name evidence="10" type="ORF">CVT26_002228</name>
</gene>
<feature type="region of interest" description="Disordered" evidence="8">
    <location>
        <begin position="356"/>
        <end position="387"/>
    </location>
</feature>
<evidence type="ECO:0000313" key="11">
    <source>
        <dbReference type="Proteomes" id="UP000284706"/>
    </source>
</evidence>
<evidence type="ECO:0000256" key="4">
    <source>
        <dbReference type="ARBA" id="ARBA00022448"/>
    </source>
</evidence>
<dbReference type="InterPro" id="IPR016159">
    <property type="entry name" value="Cullin_repeat-like_dom_sf"/>
</dbReference>
<accession>A0A409VDT8</accession>
<dbReference type="GO" id="GO:0000145">
    <property type="term" value="C:exocyst"/>
    <property type="evidence" value="ECO:0007669"/>
    <property type="project" value="InterPro"/>
</dbReference>
<dbReference type="AlphaFoldDB" id="A0A409VDT8"/>
<comment type="subcellular location">
    <subcellularLocation>
        <location evidence="1">Cytoplasmic vesicle</location>
        <location evidence="1">Secretory vesicle</location>
    </subcellularLocation>
</comment>
<evidence type="ECO:0000256" key="6">
    <source>
        <dbReference type="ARBA" id="ARBA00022927"/>
    </source>
</evidence>
<feature type="coiled-coil region" evidence="7">
    <location>
        <begin position="122"/>
        <end position="185"/>
    </location>
</feature>
<keyword evidence="11" id="KW-1185">Reference proteome</keyword>
<feature type="compositionally biased region" description="Polar residues" evidence="8">
    <location>
        <begin position="763"/>
        <end position="773"/>
    </location>
</feature>
<evidence type="ECO:0000256" key="1">
    <source>
        <dbReference type="ARBA" id="ARBA00004398"/>
    </source>
</evidence>
<feature type="domain" description="Exocyst component Exo84 C-terminal" evidence="9">
    <location>
        <begin position="420"/>
        <end position="614"/>
    </location>
</feature>
<dbReference type="PANTHER" id="PTHR21426">
    <property type="entry name" value="EXOCYST COMPLEX COMPONENT 8"/>
    <property type="match status" value="1"/>
</dbReference>
<dbReference type="Gene3D" id="1.20.58.1210">
    <property type="entry name" value="Exo84p, N-terminal helical domain"/>
    <property type="match status" value="1"/>
</dbReference>
<dbReference type="FunCoup" id="A0A409VDT8">
    <property type="interactions" value="23"/>
</dbReference>
<dbReference type="OrthoDB" id="642193at2759"/>
<proteinExistence type="inferred from homology"/>
<feature type="region of interest" description="Disordered" evidence="8">
    <location>
        <begin position="1"/>
        <end position="101"/>
    </location>
</feature>
<feature type="compositionally biased region" description="Polar residues" evidence="8">
    <location>
        <begin position="741"/>
        <end position="754"/>
    </location>
</feature>
<dbReference type="Proteomes" id="UP000284706">
    <property type="component" value="Unassembled WGS sequence"/>
</dbReference>
<feature type="region of interest" description="Disordered" evidence="8">
    <location>
        <begin position="649"/>
        <end position="725"/>
    </location>
</feature>
<evidence type="ECO:0000256" key="7">
    <source>
        <dbReference type="SAM" id="Coils"/>
    </source>
</evidence>
<protein>
    <recommendedName>
        <fullName evidence="3">Exocyst complex component EXO84</fullName>
    </recommendedName>
</protein>
<feature type="compositionally biased region" description="Pro residues" evidence="8">
    <location>
        <begin position="667"/>
        <end position="697"/>
    </location>
</feature>
<feature type="compositionally biased region" description="Basic and acidic residues" evidence="8">
    <location>
        <begin position="78"/>
        <end position="101"/>
    </location>
</feature>
<dbReference type="EMBL" id="NHYE01005668">
    <property type="protein sequence ID" value="PPQ64345.1"/>
    <property type="molecule type" value="Genomic_DNA"/>
</dbReference>
<evidence type="ECO:0000259" key="9">
    <source>
        <dbReference type="Pfam" id="PF16528"/>
    </source>
</evidence>
<evidence type="ECO:0000256" key="3">
    <source>
        <dbReference type="ARBA" id="ARBA00021269"/>
    </source>
</evidence>
<sequence length="857" mass="94149">MESSLRSRPSQAPRKAQRTPTRLAKPGAGVTPRDRGKNRVDDKIKKRMSMRYADISSPTHLNGIPPPLPSAGQVSDLAARDADEDLRDRSNNRDQARAASDDKKLLDAEDFDPAAYLKLKLANSTEAELKSLQSSLRGAIDDTSSELQRSVFKNYAEFVLISKEISVLENEMLELKDLLSDYKSMPSTLHIPDPTSTSSSLLSTYKRSSVADLRVLYFNQMQALHASIEGASKFVPTTPGRHVVGEMENVLSLNAATYKVTGKVKFVVLDDAVLVAKRRRRNAGGDGSGSTVNEGKLVAERCWPLNEMLVLDTKDSATMTNVFKIRHGKETHVYRTESPADKKILLAQFRQVAEELSQKRRKEREGEHERRKSMWQAGSAPGRNSPAPPVPDWMAELAKKGGEFPGLHTDAKEKAERDARWVGEWSDELTVAIALKEWTKAVDLVEQGQAKLAVTPPLAAKLPHLTSQLTTALLASLSLPSNRKSTVISLISLLNRLKAGTAARTTFLEMRSQVIHGLMRKIRFEGHIGTFIGELAVVYFTGIKHTADWYLASFKENEVASSFIAWTKRQIEDYCEIFRKQVYSKDVDPKVVQEAKNITYMQSKKLLQEYGLDFRYLLDDLLLEKPKEQVKITTAFSFKEHRLSKELSSSGLAKQVEDRPSSSTPLQSPPPVPTISAAPPPINRRRTPAPPTSPSPAPASANTPDSLYGPSSGFKSPTVISPQSNSAFSSRFDVENDALGSETTPLYSSRQPSSAMARARTPVSASQQPTSPESAAGGLAAPVASPLPRSYRTRDRSGSVKDKEGADSYRERPPRSARGSPVPRSPAPLPPRSANRPGSSMGQRTPIAAVAQHEGMI</sequence>
<keyword evidence="5" id="KW-0268">Exocytosis</keyword>
<dbReference type="GO" id="GO:0006893">
    <property type="term" value="P:Golgi to plasma membrane transport"/>
    <property type="evidence" value="ECO:0007669"/>
    <property type="project" value="TreeGrafter"/>
</dbReference>
<dbReference type="GO" id="GO:0030133">
    <property type="term" value="C:transport vesicle"/>
    <property type="evidence" value="ECO:0007669"/>
    <property type="project" value="UniProtKB-SubCell"/>
</dbReference>
<dbReference type="InterPro" id="IPR042560">
    <property type="entry name" value="Exo84_C_2"/>
</dbReference>
<feature type="compositionally biased region" description="Basic and acidic residues" evidence="8">
    <location>
        <begin position="356"/>
        <end position="372"/>
    </location>
</feature>
<dbReference type="Pfam" id="PF16528">
    <property type="entry name" value="Exo84_C"/>
    <property type="match status" value="1"/>
</dbReference>
<evidence type="ECO:0000256" key="8">
    <source>
        <dbReference type="SAM" id="MobiDB-lite"/>
    </source>
</evidence>
<evidence type="ECO:0000256" key="5">
    <source>
        <dbReference type="ARBA" id="ARBA00022483"/>
    </source>
</evidence>
<dbReference type="Gene3D" id="1.20.58.1220">
    <property type="entry name" value="Exo84p, C-terminal helical domain"/>
    <property type="match status" value="1"/>
</dbReference>
<organism evidence="10 11">
    <name type="scientific">Gymnopilus dilepis</name>
    <dbReference type="NCBI Taxonomy" id="231916"/>
    <lineage>
        <taxon>Eukaryota</taxon>
        <taxon>Fungi</taxon>
        <taxon>Dikarya</taxon>
        <taxon>Basidiomycota</taxon>
        <taxon>Agaricomycotina</taxon>
        <taxon>Agaricomycetes</taxon>
        <taxon>Agaricomycetidae</taxon>
        <taxon>Agaricales</taxon>
        <taxon>Agaricineae</taxon>
        <taxon>Hymenogastraceae</taxon>
        <taxon>Gymnopilus</taxon>
    </lineage>
</organism>
<keyword evidence="4" id="KW-0813">Transport</keyword>
<keyword evidence="6" id="KW-0653">Protein transport</keyword>
<dbReference type="InterPro" id="IPR042561">
    <property type="entry name" value="Exo84_C_1"/>
</dbReference>
<dbReference type="GO" id="GO:0015031">
    <property type="term" value="P:protein transport"/>
    <property type="evidence" value="ECO:0007669"/>
    <property type="project" value="UniProtKB-KW"/>
</dbReference>
<dbReference type="InterPro" id="IPR033961">
    <property type="entry name" value="Exo84"/>
</dbReference>
<dbReference type="InterPro" id="IPR032403">
    <property type="entry name" value="Exo84_C"/>
</dbReference>
<dbReference type="STRING" id="231916.A0A409VDT8"/>
<feature type="compositionally biased region" description="Polar residues" evidence="8">
    <location>
        <begin position="713"/>
        <end position="725"/>
    </location>
</feature>
<keyword evidence="7" id="KW-0175">Coiled coil</keyword>
<evidence type="ECO:0000313" key="10">
    <source>
        <dbReference type="EMBL" id="PPQ64345.1"/>
    </source>
</evidence>
<dbReference type="Gene3D" id="2.30.29.30">
    <property type="entry name" value="Pleckstrin-homology domain (PH domain)/Phosphotyrosine-binding domain (PTB)"/>
    <property type="match status" value="1"/>
</dbReference>
<dbReference type="InParanoid" id="A0A409VDT8"/>
<feature type="region of interest" description="Disordered" evidence="8">
    <location>
        <begin position="739"/>
        <end position="857"/>
    </location>
</feature>
<reference evidence="10 11" key="1">
    <citation type="journal article" date="2018" name="Evol. Lett.">
        <title>Horizontal gene cluster transfer increased hallucinogenic mushroom diversity.</title>
        <authorList>
            <person name="Reynolds H.T."/>
            <person name="Vijayakumar V."/>
            <person name="Gluck-Thaler E."/>
            <person name="Korotkin H.B."/>
            <person name="Matheny P.B."/>
            <person name="Slot J.C."/>
        </authorList>
    </citation>
    <scope>NUCLEOTIDE SEQUENCE [LARGE SCALE GENOMIC DNA]</scope>
    <source>
        <strain evidence="10 11">SRW20</strain>
    </source>
</reference>
<dbReference type="PANTHER" id="PTHR21426:SF12">
    <property type="entry name" value="EXOCYST COMPLEX COMPONENT 8"/>
    <property type="match status" value="1"/>
</dbReference>
<name>A0A409VDT8_9AGAR</name>
<dbReference type="Pfam" id="PF25345">
    <property type="entry name" value="PH_EXO84"/>
    <property type="match status" value="1"/>
</dbReference>
<dbReference type="Pfam" id="PF08700">
    <property type="entry name" value="VPS51_Exo84_N"/>
    <property type="match status" value="1"/>
</dbReference>
<comment type="caution">
    <text evidence="10">The sequence shown here is derived from an EMBL/GenBank/DDBJ whole genome shotgun (WGS) entry which is preliminary data.</text>
</comment>
<comment type="similarity">
    <text evidence="2">Belongs to the EXO84 family.</text>
</comment>
<dbReference type="InterPro" id="IPR011993">
    <property type="entry name" value="PH-like_dom_sf"/>
</dbReference>
<feature type="compositionally biased region" description="Basic and acidic residues" evidence="8">
    <location>
        <begin position="32"/>
        <end position="44"/>
    </location>
</feature>
<dbReference type="SUPFAM" id="SSF50729">
    <property type="entry name" value="PH domain-like"/>
    <property type="match status" value="1"/>
</dbReference>
<evidence type="ECO:0000256" key="2">
    <source>
        <dbReference type="ARBA" id="ARBA00007210"/>
    </source>
</evidence>